<protein>
    <submittedName>
        <fullName evidence="9">MFS domain-containing protein</fullName>
    </submittedName>
</protein>
<dbReference type="InterPro" id="IPR001958">
    <property type="entry name" value="Tet-R_TetA/multi-R_MdtG-like"/>
</dbReference>
<dbReference type="OrthoDB" id="370281at2759"/>
<feature type="transmembrane region" description="Helical" evidence="6">
    <location>
        <begin position="429"/>
        <end position="452"/>
    </location>
</feature>
<dbReference type="SUPFAM" id="SSF103473">
    <property type="entry name" value="MFS general substrate transporter"/>
    <property type="match status" value="1"/>
</dbReference>
<dbReference type="PANTHER" id="PTHR23510:SF3">
    <property type="entry name" value="MAJOR FACILITATOR SUPERFAMILY DOMAIN-CONTAINING PROTEIN 8"/>
    <property type="match status" value="1"/>
</dbReference>
<evidence type="ECO:0000256" key="5">
    <source>
        <dbReference type="ARBA" id="ARBA00023136"/>
    </source>
</evidence>
<comment type="subcellular location">
    <subcellularLocation>
        <location evidence="1">Endomembrane system</location>
        <topology evidence="1">Multi-pass membrane protein</topology>
    </subcellularLocation>
</comment>
<feature type="transmembrane region" description="Helical" evidence="6">
    <location>
        <begin position="458"/>
        <end position="478"/>
    </location>
</feature>
<name>A0A183FVM4_HELPZ</name>
<feature type="transmembrane region" description="Helical" evidence="6">
    <location>
        <begin position="395"/>
        <end position="417"/>
    </location>
</feature>
<evidence type="ECO:0000256" key="2">
    <source>
        <dbReference type="ARBA" id="ARBA00022448"/>
    </source>
</evidence>
<dbReference type="PRINTS" id="PR01035">
    <property type="entry name" value="TCRTETA"/>
</dbReference>
<evidence type="ECO:0000313" key="7">
    <source>
        <dbReference type="EMBL" id="VDO91981.1"/>
    </source>
</evidence>
<feature type="transmembrane region" description="Helical" evidence="6">
    <location>
        <begin position="208"/>
        <end position="229"/>
    </location>
</feature>
<dbReference type="GO" id="GO:0012505">
    <property type="term" value="C:endomembrane system"/>
    <property type="evidence" value="ECO:0007669"/>
    <property type="project" value="UniProtKB-SubCell"/>
</dbReference>
<dbReference type="GO" id="GO:0005765">
    <property type="term" value="C:lysosomal membrane"/>
    <property type="evidence" value="ECO:0007669"/>
    <property type="project" value="TreeGrafter"/>
</dbReference>
<dbReference type="WBParaSite" id="HPBE_0001239101-mRNA-1">
    <property type="protein sequence ID" value="HPBE_0001239101-mRNA-1"/>
    <property type="gene ID" value="HPBE_0001239101"/>
</dbReference>
<dbReference type="InterPro" id="IPR051068">
    <property type="entry name" value="MFS_Domain-Containing_Protein"/>
</dbReference>
<dbReference type="GO" id="GO:0022857">
    <property type="term" value="F:transmembrane transporter activity"/>
    <property type="evidence" value="ECO:0007669"/>
    <property type="project" value="InterPro"/>
</dbReference>
<feature type="transmembrane region" description="Helical" evidence="6">
    <location>
        <begin position="77"/>
        <end position="102"/>
    </location>
</feature>
<feature type="transmembrane region" description="Helical" evidence="6">
    <location>
        <begin position="292"/>
        <end position="313"/>
    </location>
</feature>
<dbReference type="InterPro" id="IPR036259">
    <property type="entry name" value="MFS_trans_sf"/>
</dbReference>
<feature type="transmembrane region" description="Helical" evidence="6">
    <location>
        <begin position="172"/>
        <end position="196"/>
    </location>
</feature>
<dbReference type="InterPro" id="IPR011701">
    <property type="entry name" value="MFS"/>
</dbReference>
<dbReference type="Proteomes" id="UP000050761">
    <property type="component" value="Unassembled WGS sequence"/>
</dbReference>
<evidence type="ECO:0000256" key="1">
    <source>
        <dbReference type="ARBA" id="ARBA00004127"/>
    </source>
</evidence>
<dbReference type="Gene3D" id="1.20.1250.20">
    <property type="entry name" value="MFS general substrate transporter like domains"/>
    <property type="match status" value="1"/>
</dbReference>
<evidence type="ECO:0000256" key="4">
    <source>
        <dbReference type="ARBA" id="ARBA00022989"/>
    </source>
</evidence>
<accession>A0A3P7YWQ7</accession>
<gene>
    <name evidence="7" type="ORF">HPBE_LOCUS12392</name>
</gene>
<feature type="transmembrane region" description="Helical" evidence="6">
    <location>
        <begin position="249"/>
        <end position="271"/>
    </location>
</feature>
<dbReference type="AlphaFoldDB" id="A0A183FVM4"/>
<evidence type="ECO:0000313" key="8">
    <source>
        <dbReference type="Proteomes" id="UP000050761"/>
    </source>
</evidence>
<feature type="transmembrane region" description="Helical" evidence="6">
    <location>
        <begin position="114"/>
        <end position="135"/>
    </location>
</feature>
<keyword evidence="5 6" id="KW-0472">Membrane</keyword>
<reference evidence="9" key="2">
    <citation type="submission" date="2019-09" db="UniProtKB">
        <authorList>
            <consortium name="WormBaseParasite"/>
        </authorList>
    </citation>
    <scope>IDENTIFICATION</scope>
</reference>
<evidence type="ECO:0000256" key="3">
    <source>
        <dbReference type="ARBA" id="ARBA00022692"/>
    </source>
</evidence>
<sequence length="500" mass="55450">MLYPSQTSLVPIHRPRRDGRFGWPGREIRTRNLISGAGDSRRLLRLRSTRPQETGDEIEIVLFCKVLVWSKTPWPSIYIAGLCSFVQAAQFSIFFSSMWPYLRKLNPQAVETQYGTIVALYSLGQCISAPTFGYWSNKIEQVRLPLLTGFVFMMTGNSLYMSLPFFSPSQVAIVMMVARFVAGSGTGNMALLRAYASTASSIGDRSRAIACVSGGIATGTLIGPAFQLFFTPLGPDGIYVLPFYQLNIYNAPALFSLLLSITGFILIFFIFNETYDVLESAEAKSTELPSPCWIAVSVCVVTRFVQIFATTTIETLGSPFSMMMFHFNKEEAVTANSSAHLVAGCSAERSFLFEGVRFDFKSLKSNLEKCSDWGCYAERFDWCENLTAVSPWVYYPFYVVVFGFGASVLNVAVTTLYSEIIGPRRQGTLQGVFMMAGSVGRLLAPLITSVLYTKFGPTAPWVTEIAQISIIIGLWILFRRKMVPLQAKNIPKPSAAEEDS</sequence>
<keyword evidence="8" id="KW-1185">Reference proteome</keyword>
<evidence type="ECO:0000256" key="6">
    <source>
        <dbReference type="SAM" id="Phobius"/>
    </source>
</evidence>
<evidence type="ECO:0000313" key="9">
    <source>
        <dbReference type="WBParaSite" id="HPBE_0001239101-mRNA-1"/>
    </source>
</evidence>
<keyword evidence="2" id="KW-0813">Transport</keyword>
<dbReference type="Pfam" id="PF07690">
    <property type="entry name" value="MFS_1"/>
    <property type="match status" value="2"/>
</dbReference>
<dbReference type="PANTHER" id="PTHR23510">
    <property type="entry name" value="INNER MEMBRANE TRANSPORT PROTEIN YAJR"/>
    <property type="match status" value="1"/>
</dbReference>
<keyword evidence="4 6" id="KW-1133">Transmembrane helix</keyword>
<keyword evidence="3 6" id="KW-0812">Transmembrane</keyword>
<reference evidence="7 8" key="1">
    <citation type="submission" date="2018-11" db="EMBL/GenBank/DDBJ databases">
        <authorList>
            <consortium name="Pathogen Informatics"/>
        </authorList>
    </citation>
    <scope>NUCLEOTIDE SEQUENCE [LARGE SCALE GENOMIC DNA]</scope>
</reference>
<accession>A0A183FVM4</accession>
<organism evidence="8 9">
    <name type="scientific">Heligmosomoides polygyrus</name>
    <name type="common">Parasitic roundworm</name>
    <dbReference type="NCBI Taxonomy" id="6339"/>
    <lineage>
        <taxon>Eukaryota</taxon>
        <taxon>Metazoa</taxon>
        <taxon>Ecdysozoa</taxon>
        <taxon>Nematoda</taxon>
        <taxon>Chromadorea</taxon>
        <taxon>Rhabditida</taxon>
        <taxon>Rhabditina</taxon>
        <taxon>Rhabditomorpha</taxon>
        <taxon>Strongyloidea</taxon>
        <taxon>Heligmosomidae</taxon>
        <taxon>Heligmosomoides</taxon>
    </lineage>
</organism>
<proteinExistence type="predicted"/>
<dbReference type="EMBL" id="UZAH01027481">
    <property type="protein sequence ID" value="VDO91981.1"/>
    <property type="molecule type" value="Genomic_DNA"/>
</dbReference>
<dbReference type="CDD" id="cd17326">
    <property type="entry name" value="MFS_MFSD8"/>
    <property type="match status" value="1"/>
</dbReference>
<feature type="transmembrane region" description="Helical" evidence="6">
    <location>
        <begin position="147"/>
        <end position="166"/>
    </location>
</feature>